<feature type="compositionally biased region" description="Polar residues" evidence="1">
    <location>
        <begin position="94"/>
        <end position="104"/>
    </location>
</feature>
<sequence>MPLGAFFFCSRNQMDRNGTWKHTDSRTMSHREVRPTDLRPKKQRLHVTRPRTNHMAQSFHNKAKGRTSNMDGGAHYGETVAQCDLGHREENPEGSHNNTYTHNSLPEERGRVKRQTKIKQVLDPNTRDLAKKYFKLIQAIHHKNITDRAISTGTPPAGMMRQVRKLSGFIKPASPTEEVKNKITTNTNKWMEENLVILRDHYANIISQYSLINRNNIALQVAVNWAEKRYRGRLAPTTATTVERVLAAAATAVQNPDPHYTPPSVLLSNQPLLSNRDSEEEPPTVSKPLDVKSREQFPPLPRPSRNLQTLCLGNRPTLQQQVMAAPQTQIQNQPQAESATTSTDTRSNQTHYVLQQTSKLTRRNFKSHNSSALKTLSPLKVLESAPCSRLPPRHHRPPPLAASSPSPVTNLSPQGPDQDQFSISQLTLHFSLDSPPAPSVINDPSFTEQTPYHPIKSSVCDPGGEIYQPQATNRKQGLQVTQPCHPPPCQGASRPDTLIGPG</sequence>
<feature type="compositionally biased region" description="Polar residues" evidence="1">
    <location>
        <begin position="408"/>
        <end position="418"/>
    </location>
</feature>
<feature type="compositionally biased region" description="Polar residues" evidence="1">
    <location>
        <begin position="266"/>
        <end position="275"/>
    </location>
</feature>
<proteinExistence type="predicted"/>
<feature type="compositionally biased region" description="Polar residues" evidence="1">
    <location>
        <begin position="469"/>
        <end position="482"/>
    </location>
</feature>
<organism evidence="2 3">
    <name type="scientific">Betta splendens</name>
    <name type="common">Siamese fighting fish</name>
    <dbReference type="NCBI Taxonomy" id="158456"/>
    <lineage>
        <taxon>Eukaryota</taxon>
        <taxon>Metazoa</taxon>
        <taxon>Chordata</taxon>
        <taxon>Craniata</taxon>
        <taxon>Vertebrata</taxon>
        <taxon>Euteleostomi</taxon>
        <taxon>Actinopterygii</taxon>
        <taxon>Neopterygii</taxon>
        <taxon>Teleostei</taxon>
        <taxon>Neoteleostei</taxon>
        <taxon>Acanthomorphata</taxon>
        <taxon>Anabantaria</taxon>
        <taxon>Anabantiformes</taxon>
        <taxon>Anabantoidei</taxon>
        <taxon>Osphronemidae</taxon>
        <taxon>Betta</taxon>
    </lineage>
</organism>
<evidence type="ECO:0000313" key="3">
    <source>
        <dbReference type="RefSeq" id="XP_055368842.1"/>
    </source>
</evidence>
<dbReference type="OrthoDB" id="8964652at2759"/>
<reference evidence="3" key="1">
    <citation type="submission" date="2025-08" db="UniProtKB">
        <authorList>
            <consortium name="RefSeq"/>
        </authorList>
    </citation>
    <scope>IDENTIFICATION</scope>
</reference>
<gene>
    <name evidence="3" type="primary">LOC114865926</name>
</gene>
<dbReference type="Proteomes" id="UP000515150">
    <property type="component" value="Chromosome 11"/>
</dbReference>
<feature type="region of interest" description="Disordered" evidence="1">
    <location>
        <begin position="386"/>
        <end position="418"/>
    </location>
</feature>
<feature type="region of interest" description="Disordered" evidence="1">
    <location>
        <begin position="325"/>
        <end position="350"/>
    </location>
</feature>
<name>A0A9W2Y4F6_BETSP</name>
<accession>A0A9W2Y4F6</accession>
<feature type="region of interest" description="Disordered" evidence="1">
    <location>
        <begin position="87"/>
        <end position="114"/>
    </location>
</feature>
<feature type="region of interest" description="Disordered" evidence="1">
    <location>
        <begin position="461"/>
        <end position="502"/>
    </location>
</feature>
<feature type="region of interest" description="Disordered" evidence="1">
    <location>
        <begin position="253"/>
        <end position="309"/>
    </location>
</feature>
<evidence type="ECO:0000256" key="1">
    <source>
        <dbReference type="SAM" id="MobiDB-lite"/>
    </source>
</evidence>
<dbReference type="AlphaFoldDB" id="A0A9W2Y4F6"/>
<protein>
    <submittedName>
        <fullName evidence="3">Uncharacterized protein LOC114865926 isoform X1</fullName>
    </submittedName>
</protein>
<keyword evidence="2" id="KW-1185">Reference proteome</keyword>
<evidence type="ECO:0000313" key="2">
    <source>
        <dbReference type="Proteomes" id="UP000515150"/>
    </source>
</evidence>
<dbReference type="RefSeq" id="XP_055368842.1">
    <property type="nucleotide sequence ID" value="XM_055512867.1"/>
</dbReference>
<dbReference type="GeneID" id="114865926"/>